<feature type="region of interest" description="Disordered" evidence="1">
    <location>
        <begin position="20"/>
        <end position="42"/>
    </location>
</feature>
<keyword evidence="4" id="KW-1185">Reference proteome</keyword>
<name>A0ABP7E0X6_9ACTN</name>
<evidence type="ECO:0000313" key="4">
    <source>
        <dbReference type="Proteomes" id="UP001500051"/>
    </source>
</evidence>
<dbReference type="PANTHER" id="PTHR41282">
    <property type="entry name" value="CONSERVED TRANSMEMBRANE PROTEIN-RELATED"/>
    <property type="match status" value="1"/>
</dbReference>
<protein>
    <submittedName>
        <fullName evidence="3">Bax inhibitor-1/YccA family protein</fullName>
    </submittedName>
</protein>
<feature type="transmembrane region" description="Helical" evidence="2">
    <location>
        <begin position="61"/>
        <end position="79"/>
    </location>
</feature>
<sequence>MLRSSNPILSKQDAFTPAAPQQYGQNPYGQQSPYAPQQPGYGQPPVGTDARMTFDDVITKTALVMGVLVVSAALAWMFVPPALYMPALILSGLVGFGVVLLVSFRRVISPPMVFLYAAIEGVFIGMFSNIFNSIYPGIVVQAVIGTFAAAGVTLAAYRFFNIKVTPKFQKVVIIATIAFAVAMLINFVAALLGFNLGLRDGGTGPVSLLAVAFSVLGCVLAVLNLVLDFDYIERGVEMGAPASESWRGAFGLTVTMVWLYVEILRLLSYIRR</sequence>
<evidence type="ECO:0000256" key="1">
    <source>
        <dbReference type="SAM" id="MobiDB-lite"/>
    </source>
</evidence>
<gene>
    <name evidence="3" type="ORF">GCM10022204_31520</name>
</gene>
<proteinExistence type="predicted"/>
<keyword evidence="2" id="KW-0812">Transmembrane</keyword>
<evidence type="ECO:0000313" key="3">
    <source>
        <dbReference type="EMBL" id="GAA3710709.1"/>
    </source>
</evidence>
<reference evidence="4" key="1">
    <citation type="journal article" date="2019" name="Int. J. Syst. Evol. Microbiol.">
        <title>The Global Catalogue of Microorganisms (GCM) 10K type strain sequencing project: providing services to taxonomists for standard genome sequencing and annotation.</title>
        <authorList>
            <consortium name="The Broad Institute Genomics Platform"/>
            <consortium name="The Broad Institute Genome Sequencing Center for Infectious Disease"/>
            <person name="Wu L."/>
            <person name="Ma J."/>
        </authorList>
    </citation>
    <scope>NUCLEOTIDE SEQUENCE [LARGE SCALE GENOMIC DNA]</scope>
    <source>
        <strain evidence="4">JCM 16548</strain>
    </source>
</reference>
<feature type="transmembrane region" description="Helical" evidence="2">
    <location>
        <begin position="85"/>
        <end position="104"/>
    </location>
</feature>
<dbReference type="PIRSF" id="PIRSF009160">
    <property type="entry name" value="UCP009160"/>
    <property type="match status" value="1"/>
</dbReference>
<feature type="transmembrane region" description="Helical" evidence="2">
    <location>
        <begin position="113"/>
        <end position="132"/>
    </location>
</feature>
<feature type="transmembrane region" description="Helical" evidence="2">
    <location>
        <begin position="138"/>
        <end position="160"/>
    </location>
</feature>
<comment type="caution">
    <text evidence="3">The sequence shown here is derived from an EMBL/GenBank/DDBJ whole genome shotgun (WGS) entry which is preliminary data.</text>
</comment>
<accession>A0ABP7E0X6</accession>
<dbReference type="EMBL" id="BAAAYX010000013">
    <property type="protein sequence ID" value="GAA3710709.1"/>
    <property type="molecule type" value="Genomic_DNA"/>
</dbReference>
<feature type="transmembrane region" description="Helical" evidence="2">
    <location>
        <begin position="172"/>
        <end position="194"/>
    </location>
</feature>
<organism evidence="3 4">
    <name type="scientific">Microlunatus aurantiacus</name>
    <dbReference type="NCBI Taxonomy" id="446786"/>
    <lineage>
        <taxon>Bacteria</taxon>
        <taxon>Bacillati</taxon>
        <taxon>Actinomycetota</taxon>
        <taxon>Actinomycetes</taxon>
        <taxon>Propionibacteriales</taxon>
        <taxon>Propionibacteriaceae</taxon>
        <taxon>Microlunatus</taxon>
    </lineage>
</organism>
<dbReference type="InterPro" id="IPR010539">
    <property type="entry name" value="BaxI_1-like"/>
</dbReference>
<dbReference type="PANTHER" id="PTHR41282:SF1">
    <property type="entry name" value="CONSERVED TRANSMEMBRANE PROTEIN-RELATED"/>
    <property type="match status" value="1"/>
</dbReference>
<keyword evidence="2" id="KW-1133">Transmembrane helix</keyword>
<feature type="transmembrane region" description="Helical" evidence="2">
    <location>
        <begin position="206"/>
        <end position="227"/>
    </location>
</feature>
<dbReference type="Proteomes" id="UP001500051">
    <property type="component" value="Unassembled WGS sequence"/>
</dbReference>
<dbReference type="RefSeq" id="WP_344813355.1">
    <property type="nucleotide sequence ID" value="NZ_BAAAYX010000013.1"/>
</dbReference>
<evidence type="ECO:0000256" key="2">
    <source>
        <dbReference type="SAM" id="Phobius"/>
    </source>
</evidence>
<dbReference type="Pfam" id="PF12811">
    <property type="entry name" value="BaxI_1"/>
    <property type="match status" value="1"/>
</dbReference>
<keyword evidence="2" id="KW-0472">Membrane</keyword>